<evidence type="ECO:0000256" key="1">
    <source>
        <dbReference type="SAM" id="SignalP"/>
    </source>
</evidence>
<reference evidence="2" key="1">
    <citation type="submission" date="2021-01" db="EMBL/GenBank/DDBJ databases">
        <authorList>
            <person name="Corre E."/>
            <person name="Pelletier E."/>
            <person name="Niang G."/>
            <person name="Scheremetjew M."/>
            <person name="Finn R."/>
            <person name="Kale V."/>
            <person name="Holt S."/>
            <person name="Cochrane G."/>
            <person name="Meng A."/>
            <person name="Brown T."/>
            <person name="Cohen L."/>
        </authorList>
    </citation>
    <scope>NUCLEOTIDE SEQUENCE</scope>
    <source>
        <strain evidence="2">Pop2</strain>
    </source>
</reference>
<accession>A0A6V2NRS3</accession>
<keyword evidence="1" id="KW-0732">Signal</keyword>
<evidence type="ECO:0000313" key="2">
    <source>
        <dbReference type="EMBL" id="CAD9321685.1"/>
    </source>
</evidence>
<dbReference type="EMBL" id="HBGN01010333">
    <property type="protein sequence ID" value="CAD9321685.1"/>
    <property type="molecule type" value="Transcribed_RNA"/>
</dbReference>
<gene>
    <name evidence="2" type="ORF">DBRI1063_LOCUS6633</name>
</gene>
<dbReference type="AlphaFoldDB" id="A0A6V2NRS3"/>
<feature type="signal peptide" evidence="1">
    <location>
        <begin position="1"/>
        <end position="20"/>
    </location>
</feature>
<protein>
    <submittedName>
        <fullName evidence="2">Uncharacterized protein</fullName>
    </submittedName>
</protein>
<proteinExistence type="predicted"/>
<feature type="chain" id="PRO_5030160941" evidence="1">
    <location>
        <begin position="21"/>
        <end position="134"/>
    </location>
</feature>
<sequence>MKSVLVLVCSVLVWSSTVSAFNIPSNTNARFGMREVGITQQLQQQEASLSFVGSRIVLSATSEEEEKKEEVMDIETSSPFGEAYKGYTDPDAEANTQIRLSWWGWILAVYPAALLLDDVFHFWPKEGPIAMLKI</sequence>
<organism evidence="2">
    <name type="scientific">Ditylum brightwellii</name>
    <dbReference type="NCBI Taxonomy" id="49249"/>
    <lineage>
        <taxon>Eukaryota</taxon>
        <taxon>Sar</taxon>
        <taxon>Stramenopiles</taxon>
        <taxon>Ochrophyta</taxon>
        <taxon>Bacillariophyta</taxon>
        <taxon>Mediophyceae</taxon>
        <taxon>Lithodesmiophycidae</taxon>
        <taxon>Lithodesmiales</taxon>
        <taxon>Lithodesmiaceae</taxon>
        <taxon>Ditylum</taxon>
    </lineage>
</organism>
<name>A0A6V2NRS3_9STRA</name>